<protein>
    <recommendedName>
        <fullName evidence="2">Peptidase S9 prolyl oligopeptidase catalytic domain-containing protein</fullName>
    </recommendedName>
</protein>
<dbReference type="GO" id="GO:0006508">
    <property type="term" value="P:proteolysis"/>
    <property type="evidence" value="ECO:0007669"/>
    <property type="project" value="InterPro"/>
</dbReference>
<dbReference type="Gene3D" id="3.40.50.1820">
    <property type="entry name" value="alpha/beta hydrolase"/>
    <property type="match status" value="1"/>
</dbReference>
<dbReference type="AlphaFoldDB" id="A0A0C1IRH5"/>
<proteinExistence type="predicted"/>
<reference evidence="3 4" key="1">
    <citation type="submission" date="2014-11" db="EMBL/GenBank/DDBJ databases">
        <title>Genome sequence of Flavihumibacter solisilvae 3-3.</title>
        <authorList>
            <person name="Zhou G."/>
            <person name="Li M."/>
            <person name="Wang G."/>
        </authorList>
    </citation>
    <scope>NUCLEOTIDE SEQUENCE [LARGE SCALE GENOMIC DNA]</scope>
    <source>
        <strain evidence="3 4">3-3</strain>
    </source>
</reference>
<dbReference type="SUPFAM" id="SSF82171">
    <property type="entry name" value="DPP6 N-terminal domain-like"/>
    <property type="match status" value="1"/>
</dbReference>
<keyword evidence="4" id="KW-1185">Reference proteome</keyword>
<dbReference type="SUPFAM" id="SSF53474">
    <property type="entry name" value="alpha/beta-Hydrolases"/>
    <property type="match status" value="1"/>
</dbReference>
<evidence type="ECO:0000313" key="4">
    <source>
        <dbReference type="Proteomes" id="UP000031408"/>
    </source>
</evidence>
<evidence type="ECO:0000256" key="1">
    <source>
        <dbReference type="ARBA" id="ARBA00022801"/>
    </source>
</evidence>
<comment type="caution">
    <text evidence="3">The sequence shown here is derived from an EMBL/GenBank/DDBJ whole genome shotgun (WGS) entry which is preliminary data.</text>
</comment>
<dbReference type="Pfam" id="PF00326">
    <property type="entry name" value="Peptidase_S9"/>
    <property type="match status" value="1"/>
</dbReference>
<evidence type="ECO:0000259" key="2">
    <source>
        <dbReference type="Pfam" id="PF00326"/>
    </source>
</evidence>
<evidence type="ECO:0000313" key="3">
    <source>
        <dbReference type="EMBL" id="KIC93049.1"/>
    </source>
</evidence>
<dbReference type="STRING" id="1349421.OI18_19430"/>
<dbReference type="Proteomes" id="UP000031408">
    <property type="component" value="Unassembled WGS sequence"/>
</dbReference>
<organism evidence="3 4">
    <name type="scientific">Flavihumibacter solisilvae</name>
    <dbReference type="NCBI Taxonomy" id="1349421"/>
    <lineage>
        <taxon>Bacteria</taxon>
        <taxon>Pseudomonadati</taxon>
        <taxon>Bacteroidota</taxon>
        <taxon>Chitinophagia</taxon>
        <taxon>Chitinophagales</taxon>
        <taxon>Chitinophagaceae</taxon>
        <taxon>Flavihumibacter</taxon>
    </lineage>
</organism>
<dbReference type="PANTHER" id="PTHR42776">
    <property type="entry name" value="SERINE PEPTIDASE S9 FAMILY MEMBER"/>
    <property type="match status" value="1"/>
</dbReference>
<sequence>MFGLLLFLFAGNLLFAQKKPLDHSVYDSWQSIGEKLVSNDGRYIVYSVNVQEGDGELLVQSPDLKYQFRIPRGYQARITDDSRYLVMKIRPLFRQTRDAKIKKKSPAEMPKDSLGILELGKDSLQKIADVKSYELPERGASWIAMHLYKAPVAPAAALDSTGRLQKLTSMADSLTRIADSIRNKVTEAKLKGLESLKTNKTGPSKGEDKIEEGTDLVVRNLVTGKEYRYALVSDYLFNKNGQVLVVETTGKNGGKESPLVLWQQLDRERPDTVMTKFNEAKGFAITEDGSRLAFVAERDSATKALKKYFKVWTYSPGRDSAVVWAERNSGPITNGLVISPEFKNYFSKDGSRLFFGLSADQPAKDTTLVDFETAKLDIWNYKDDYLQPQQLVQLNNDLRKSWLAEIESSNGRVMQLADDSCELVTPTAEGNARYALGTSSRGYRVQQQWALDGSVRLFVVDLEIGRRRLVAEKARSGSARISPAGNYITWYDSKKRHWMSYDITKSEAHEITNGITVPLFDEDDDHPDDPPAHGIAGWLENDEAVYVYDKYDIWQCDPSGRLAPVCITGNLGRRYKITLRYSSTNREDKFIRKGQPWLLQMFDHKTKGYGWEVFQPGKAFAYTDGKPVIREAVVSSAIKARDADVLVYNQQTPASNNVFATTLGNATRADAATQLSSINPQQSQYNWFSVELHNWKMFDGKMSEGLLYKPEDFDSSRKYPIILYFYERNADDRYNYIEPMPVRASINIAYYTSNGYLVFDPNIYYKTGRPGEDAYNSVVSAAKYLAKFKWVDSTKMGIQGHSWGGYQVSYLITRTNMFAAAEAGAPVSNMTSAYGGIRWGTGLSRQFQYERTQSRLGATLWEKPELYIKNSPLFRADKVKTPLLILHNDKDDAVPWYQGIEYFTALRRMGKPVWMINYNDELHGIIDRKNRKDWTKRMAQFFDHYLKDAPEPAWMGKGVPATRKGIDFGFGDPAEK</sequence>
<feature type="domain" description="Peptidase S9 prolyl oligopeptidase catalytic" evidence="2">
    <location>
        <begin position="768"/>
        <end position="948"/>
    </location>
</feature>
<dbReference type="PANTHER" id="PTHR42776:SF4">
    <property type="entry name" value="ACYLAMINO-ACID-RELEASING ENZYME"/>
    <property type="match status" value="1"/>
</dbReference>
<gene>
    <name evidence="3" type="ORF">OI18_19430</name>
</gene>
<name>A0A0C1IRH5_9BACT</name>
<keyword evidence="1" id="KW-0378">Hydrolase</keyword>
<dbReference type="InterPro" id="IPR029058">
    <property type="entry name" value="AB_hydrolase_fold"/>
</dbReference>
<dbReference type="InterPro" id="IPR001375">
    <property type="entry name" value="Peptidase_S9_cat"/>
</dbReference>
<dbReference type="GO" id="GO:0004252">
    <property type="term" value="F:serine-type endopeptidase activity"/>
    <property type="evidence" value="ECO:0007669"/>
    <property type="project" value="TreeGrafter"/>
</dbReference>
<accession>A0A0C1IRH5</accession>
<dbReference type="EMBL" id="JSVC01000024">
    <property type="protein sequence ID" value="KIC93049.1"/>
    <property type="molecule type" value="Genomic_DNA"/>
</dbReference>